<evidence type="ECO:0000256" key="4">
    <source>
        <dbReference type="ARBA" id="ARBA00016961"/>
    </source>
</evidence>
<keyword evidence="9 14" id="KW-0520">NAD</keyword>
<dbReference type="STRING" id="1702214.AL399_04470"/>
<comment type="miscellaneous">
    <text evidence="16">The active site is a redox-active disulfide bond.</text>
</comment>
<feature type="binding site" evidence="14">
    <location>
        <position position="270"/>
    </location>
    <ligand>
        <name>NAD(+)</name>
        <dbReference type="ChEBI" id="CHEBI:57540"/>
    </ligand>
</feature>
<accession>A0A0Q4B8I0</accession>
<feature type="binding site" evidence="14">
    <location>
        <position position="51"/>
    </location>
    <ligand>
        <name>FAD</name>
        <dbReference type="ChEBI" id="CHEBI:57692"/>
    </ligand>
</feature>
<feature type="domain" description="FAD/NAD(P)-binding" evidence="18">
    <location>
        <begin position="7"/>
        <end position="325"/>
    </location>
</feature>
<keyword evidence="8 16" id="KW-0560">Oxidoreductase</keyword>
<dbReference type="InterPro" id="IPR004099">
    <property type="entry name" value="Pyr_nucl-diS_OxRdtase_dimer"/>
</dbReference>
<dbReference type="InterPro" id="IPR036188">
    <property type="entry name" value="FAD/NAD-bd_sf"/>
</dbReference>
<evidence type="ECO:0000259" key="17">
    <source>
        <dbReference type="Pfam" id="PF02852"/>
    </source>
</evidence>
<proteinExistence type="inferred from homology"/>
<dbReference type="InterPro" id="IPR023753">
    <property type="entry name" value="FAD/NAD-binding_dom"/>
</dbReference>
<dbReference type="Pfam" id="PF02852">
    <property type="entry name" value="Pyr_redox_dim"/>
    <property type="match status" value="1"/>
</dbReference>
<dbReference type="InterPro" id="IPR001100">
    <property type="entry name" value="Pyr_nuc-diS_OxRdtase"/>
</dbReference>
<evidence type="ECO:0000313" key="19">
    <source>
        <dbReference type="EMBL" id="KQM08922.1"/>
    </source>
</evidence>
<keyword evidence="5" id="KW-0963">Cytoplasm</keyword>
<evidence type="ECO:0000256" key="8">
    <source>
        <dbReference type="ARBA" id="ARBA00023002"/>
    </source>
</evidence>
<evidence type="ECO:0000256" key="2">
    <source>
        <dbReference type="ARBA" id="ARBA00007532"/>
    </source>
</evidence>
<dbReference type="PROSITE" id="PS00076">
    <property type="entry name" value="PYRIDINE_REDOX_1"/>
    <property type="match status" value="1"/>
</dbReference>
<dbReference type="Gene3D" id="3.50.50.60">
    <property type="entry name" value="FAD/NAD(P)-binding domain"/>
    <property type="match status" value="2"/>
</dbReference>
<dbReference type="GO" id="GO:0004148">
    <property type="term" value="F:dihydrolipoyl dehydrogenase (NADH) activity"/>
    <property type="evidence" value="ECO:0007669"/>
    <property type="project" value="UniProtKB-EC"/>
</dbReference>
<dbReference type="InterPro" id="IPR016156">
    <property type="entry name" value="FAD/NAD-linked_Rdtase_dimer_sf"/>
</dbReference>
<evidence type="ECO:0000256" key="9">
    <source>
        <dbReference type="ARBA" id="ARBA00023027"/>
    </source>
</evidence>
<evidence type="ECO:0000256" key="3">
    <source>
        <dbReference type="ARBA" id="ARBA00012608"/>
    </source>
</evidence>
<feature type="domain" description="Pyridine nucleotide-disulphide oxidoreductase dimerisation" evidence="17">
    <location>
        <begin position="345"/>
        <end position="454"/>
    </location>
</feature>
<feature type="binding site" evidence="14">
    <location>
        <position position="114"/>
    </location>
    <ligand>
        <name>FAD</name>
        <dbReference type="ChEBI" id="CHEBI:57692"/>
    </ligand>
</feature>
<comment type="similarity">
    <text evidence="2 16">Belongs to the class-I pyridine nucleotide-disulfide oxidoreductase family.</text>
</comment>
<dbReference type="PANTHER" id="PTHR22912:SF217">
    <property type="entry name" value="DIHYDROLIPOYL DEHYDROGENASE"/>
    <property type="match status" value="1"/>
</dbReference>
<evidence type="ECO:0000256" key="15">
    <source>
        <dbReference type="PIRSR" id="PIRSR000350-4"/>
    </source>
</evidence>
<feature type="binding site" evidence="14">
    <location>
        <position position="310"/>
    </location>
    <ligand>
        <name>FAD</name>
        <dbReference type="ChEBI" id="CHEBI:57692"/>
    </ligand>
</feature>
<evidence type="ECO:0000256" key="7">
    <source>
        <dbReference type="ARBA" id="ARBA00022827"/>
    </source>
</evidence>
<evidence type="ECO:0000259" key="18">
    <source>
        <dbReference type="Pfam" id="PF07992"/>
    </source>
</evidence>
<keyword evidence="11 16" id="KW-0676">Redox-active center</keyword>
<dbReference type="Pfam" id="PF07992">
    <property type="entry name" value="Pyr_redox_2"/>
    <property type="match status" value="1"/>
</dbReference>
<comment type="caution">
    <text evidence="19">The sequence shown here is derived from an EMBL/GenBank/DDBJ whole genome shotgun (WGS) entry which is preliminary data.</text>
</comment>
<keyword evidence="20" id="KW-1185">Reference proteome</keyword>
<gene>
    <name evidence="19" type="ORF">AL399_04470</name>
</gene>
<dbReference type="EMBL" id="LIIK01000017">
    <property type="protein sequence ID" value="KQM08922.1"/>
    <property type="molecule type" value="Genomic_DNA"/>
</dbReference>
<evidence type="ECO:0000256" key="12">
    <source>
        <dbReference type="ARBA" id="ARBA00049187"/>
    </source>
</evidence>
<dbReference type="Gene3D" id="3.30.390.30">
    <property type="match status" value="1"/>
</dbReference>
<comment type="catalytic activity">
    <reaction evidence="12 16">
        <text>N(6)-[(R)-dihydrolipoyl]-L-lysyl-[protein] + NAD(+) = N(6)-[(R)-lipoyl]-L-lysyl-[protein] + NADH + H(+)</text>
        <dbReference type="Rhea" id="RHEA:15045"/>
        <dbReference type="Rhea" id="RHEA-COMP:10474"/>
        <dbReference type="Rhea" id="RHEA-COMP:10475"/>
        <dbReference type="ChEBI" id="CHEBI:15378"/>
        <dbReference type="ChEBI" id="CHEBI:57540"/>
        <dbReference type="ChEBI" id="CHEBI:57945"/>
        <dbReference type="ChEBI" id="CHEBI:83099"/>
        <dbReference type="ChEBI" id="CHEBI:83100"/>
        <dbReference type="EC" id="1.8.1.4"/>
    </reaction>
</comment>
<dbReference type="PRINTS" id="PR00368">
    <property type="entry name" value="FADPNR"/>
</dbReference>
<reference evidence="19" key="1">
    <citation type="submission" date="2015-08" db="EMBL/GenBank/DDBJ databases">
        <title>Candidatus Bacteriodes Periocalifornicus.</title>
        <authorList>
            <person name="McLean J.S."/>
            <person name="Kelley S."/>
        </authorList>
    </citation>
    <scope>NUCLEOTIDE SEQUENCE [LARGE SCALE GENOMIC DNA]</scope>
    <source>
        <strain evidence="19">12B</strain>
    </source>
</reference>
<dbReference type="InterPro" id="IPR050151">
    <property type="entry name" value="Class-I_Pyr_Nuc-Dis_Oxidored"/>
</dbReference>
<dbReference type="GO" id="GO:0006103">
    <property type="term" value="P:2-oxoglutarate metabolic process"/>
    <property type="evidence" value="ECO:0007669"/>
    <property type="project" value="TreeGrafter"/>
</dbReference>
<dbReference type="FunFam" id="3.30.390.30:FF:000001">
    <property type="entry name" value="Dihydrolipoyl dehydrogenase"/>
    <property type="match status" value="1"/>
</dbReference>
<dbReference type="PRINTS" id="PR00411">
    <property type="entry name" value="PNDRDTASEI"/>
</dbReference>
<dbReference type="InterPro" id="IPR006258">
    <property type="entry name" value="Lipoamide_DH"/>
</dbReference>
<dbReference type="PATRIC" id="fig|1702214.3.peg.1803"/>
<dbReference type="SUPFAM" id="SSF55424">
    <property type="entry name" value="FAD/NAD-linked reductases, dimerisation (C-terminal) domain"/>
    <property type="match status" value="1"/>
</dbReference>
<evidence type="ECO:0000313" key="20">
    <source>
        <dbReference type="Proteomes" id="UP000054172"/>
    </source>
</evidence>
<feature type="disulfide bond" description="Redox-active" evidence="15">
    <location>
        <begin position="42"/>
        <end position="47"/>
    </location>
</feature>
<evidence type="ECO:0000256" key="10">
    <source>
        <dbReference type="ARBA" id="ARBA00023157"/>
    </source>
</evidence>
<evidence type="ECO:0000256" key="6">
    <source>
        <dbReference type="ARBA" id="ARBA00022630"/>
    </source>
</evidence>
<organism evidence="19 20">
    <name type="scientific">Candidatus [Bacteroides] periocalifornicus</name>
    <dbReference type="NCBI Taxonomy" id="1702214"/>
    <lineage>
        <taxon>Bacteria</taxon>
        <taxon>Pseudomonadati</taxon>
        <taxon>Bacteroidota</taxon>
    </lineage>
</organism>
<comment type="subcellular location">
    <subcellularLocation>
        <location evidence="1">Cytoplasm</location>
    </subcellularLocation>
</comment>
<dbReference type="Proteomes" id="UP000054172">
    <property type="component" value="Unassembled WGS sequence"/>
</dbReference>
<evidence type="ECO:0000256" key="5">
    <source>
        <dbReference type="ARBA" id="ARBA00022490"/>
    </source>
</evidence>
<feature type="binding site" evidence="14">
    <location>
        <position position="203"/>
    </location>
    <ligand>
        <name>NAD(+)</name>
        <dbReference type="ChEBI" id="CHEBI:57540"/>
    </ligand>
</feature>
<keyword evidence="7 14" id="KW-0274">FAD</keyword>
<dbReference type="GO" id="GO:0005737">
    <property type="term" value="C:cytoplasm"/>
    <property type="evidence" value="ECO:0007669"/>
    <property type="project" value="UniProtKB-SubCell"/>
</dbReference>
<dbReference type="GO" id="GO:0050660">
    <property type="term" value="F:flavin adenine dinucleotide binding"/>
    <property type="evidence" value="ECO:0007669"/>
    <property type="project" value="InterPro"/>
</dbReference>
<protein>
    <recommendedName>
        <fullName evidence="4 16">Dihydrolipoyl dehydrogenase</fullName>
        <ecNumber evidence="3 16">1.8.1.4</ecNumber>
    </recommendedName>
</protein>
<evidence type="ECO:0000256" key="13">
    <source>
        <dbReference type="PIRSR" id="PIRSR000350-2"/>
    </source>
</evidence>
<keyword evidence="14" id="KW-0547">Nucleotide-binding</keyword>
<dbReference type="InterPro" id="IPR012999">
    <property type="entry name" value="Pyr_OxRdtase_I_AS"/>
</dbReference>
<keyword evidence="6 16" id="KW-0285">Flavoprotein</keyword>
<sequence>MAEKFGTVVIGSGPGGYVAAIRAAQLGQKVAIVERESLGGVCLNWGCIPTKALLQSAHVLEATREANLYGIDVKVVGPDLARVVARSREVAATMSKGVQFLLNKANVAVIPGTGTLEGTGVVRVTAEDQTPRQLKAEHIIIATGARPRALPSLPIDGVKVISYRQALALTRLPESMAIIGSGAIGAELAQFYHTLGTQVTLIEALPSLLPLEDDDVSRAIGRAFRKVKMKTLTSAKVLGVDTRGALCQLEVETPKGVEHLEAEVVLSAVGVAANIEDLGLEQLGVATERGKIIVDEHYRTNVPGIYAIGDVIPTPALAHVASAEANHCAEVIAGGNPPLVNYSVVPACTYTTPEVASVGARERDLQKENRSYLVGNFPFTASGKATALGAREGFVKLLFDAADHKILGAHIVGVSATEMIAELALAMQTGVTAEQLHHTIHPHPTLSEAVMEAAAAALGCCAHL</sequence>
<feature type="active site" description="Proton acceptor" evidence="13">
    <location>
        <position position="443"/>
    </location>
</feature>
<dbReference type="PIRSF" id="PIRSF000350">
    <property type="entry name" value="Mercury_reductase_MerA"/>
    <property type="match status" value="1"/>
</dbReference>
<keyword evidence="10" id="KW-1015">Disulfide bond</keyword>
<evidence type="ECO:0000256" key="11">
    <source>
        <dbReference type="ARBA" id="ARBA00023284"/>
    </source>
</evidence>
<evidence type="ECO:0000256" key="1">
    <source>
        <dbReference type="ARBA" id="ARBA00004496"/>
    </source>
</evidence>
<evidence type="ECO:0000256" key="14">
    <source>
        <dbReference type="PIRSR" id="PIRSR000350-3"/>
    </source>
</evidence>
<comment type="cofactor">
    <cofactor evidence="14 16">
        <name>FAD</name>
        <dbReference type="ChEBI" id="CHEBI:57692"/>
    </cofactor>
    <text evidence="14 16">Binds 1 FAD per subunit.</text>
</comment>
<dbReference type="EC" id="1.8.1.4" evidence="3 16"/>
<name>A0A0Q4B8I0_9BACT</name>
<dbReference type="PANTHER" id="PTHR22912">
    <property type="entry name" value="DISULFIDE OXIDOREDUCTASE"/>
    <property type="match status" value="1"/>
</dbReference>
<dbReference type="NCBIfam" id="TIGR01350">
    <property type="entry name" value="lipoamide_DH"/>
    <property type="match status" value="1"/>
</dbReference>
<feature type="binding site" evidence="14">
    <location>
        <begin position="180"/>
        <end position="187"/>
    </location>
    <ligand>
        <name>NAD(+)</name>
        <dbReference type="ChEBI" id="CHEBI:57540"/>
    </ligand>
</feature>
<dbReference type="AlphaFoldDB" id="A0A0Q4B8I0"/>
<dbReference type="SUPFAM" id="SSF51905">
    <property type="entry name" value="FAD/NAD(P)-binding domain"/>
    <property type="match status" value="1"/>
</dbReference>
<evidence type="ECO:0000256" key="16">
    <source>
        <dbReference type="RuleBase" id="RU003692"/>
    </source>
</evidence>